<evidence type="ECO:0000256" key="3">
    <source>
        <dbReference type="ARBA" id="ARBA00022771"/>
    </source>
</evidence>
<feature type="region of interest" description="Disordered" evidence="9">
    <location>
        <begin position="351"/>
        <end position="370"/>
    </location>
</feature>
<dbReference type="GO" id="GO:0048471">
    <property type="term" value="C:perinuclear region of cytoplasm"/>
    <property type="evidence" value="ECO:0007669"/>
    <property type="project" value="UniProtKB-SubCell"/>
</dbReference>
<dbReference type="GO" id="GO:0055037">
    <property type="term" value="C:recycling endosome"/>
    <property type="evidence" value="ECO:0007669"/>
    <property type="project" value="UniProtKB-SubCell"/>
</dbReference>
<evidence type="ECO:0000256" key="2">
    <source>
        <dbReference type="ARBA" id="ARBA00022723"/>
    </source>
</evidence>
<keyword evidence="7" id="KW-0333">Golgi apparatus</keyword>
<keyword evidence="12" id="KW-1185">Reference proteome</keyword>
<dbReference type="Pfam" id="PF18414">
    <property type="entry name" value="zf_C2H2_10"/>
    <property type="match status" value="1"/>
</dbReference>
<dbReference type="PROSITE" id="PS51801">
    <property type="entry name" value="ZF_CCHC_NOA"/>
    <property type="match status" value="1"/>
</dbReference>
<evidence type="ECO:0000256" key="1">
    <source>
        <dbReference type="ARBA" id="ARBA00022490"/>
    </source>
</evidence>
<feature type="coiled-coil region" evidence="8">
    <location>
        <begin position="306"/>
        <end position="337"/>
    </location>
</feature>
<dbReference type="OrthoDB" id="6343844at2759"/>
<evidence type="ECO:0000256" key="8">
    <source>
        <dbReference type="SAM" id="Coils"/>
    </source>
</evidence>
<protein>
    <recommendedName>
        <fullName evidence="7">Optineurin</fullName>
    </recommendedName>
</protein>
<dbReference type="GO" id="GO:0070530">
    <property type="term" value="F:K63-linked polyubiquitin modification-dependent protein binding"/>
    <property type="evidence" value="ECO:0007669"/>
    <property type="project" value="InterPro"/>
</dbReference>
<evidence type="ECO:0000256" key="6">
    <source>
        <dbReference type="PROSITE-ProRule" id="PRU01142"/>
    </source>
</evidence>
<dbReference type="Gene3D" id="1.20.5.990">
    <property type="entry name" value="Nemo cc2-lz domain - 1d5 darpin complex"/>
    <property type="match status" value="1"/>
</dbReference>
<keyword evidence="7" id="KW-0968">Cytoplasmic vesicle</keyword>
<dbReference type="CDD" id="cd09803">
    <property type="entry name" value="UBAN"/>
    <property type="match status" value="1"/>
</dbReference>
<comment type="caution">
    <text evidence="11">The sequence shown here is derived from an EMBL/GenBank/DDBJ whole genome shotgun (WGS) entry which is preliminary data.</text>
</comment>
<dbReference type="GO" id="GO:0034067">
    <property type="term" value="P:protein localization to Golgi apparatus"/>
    <property type="evidence" value="ECO:0007669"/>
    <property type="project" value="TreeGrafter"/>
</dbReference>
<name>A0A8T3E801_9TELE</name>
<dbReference type="InterPro" id="IPR051301">
    <property type="entry name" value="Optineurin/NFkB_EssMod"/>
</dbReference>
<keyword evidence="3 6" id="KW-0863">Zinc-finger</keyword>
<dbReference type="PANTHER" id="PTHR31553:SF2">
    <property type="entry name" value="OPTINEURIN"/>
    <property type="match status" value="1"/>
</dbReference>
<keyword evidence="4 7" id="KW-0862">Zinc</keyword>
<evidence type="ECO:0000256" key="9">
    <source>
        <dbReference type="SAM" id="MobiDB-lite"/>
    </source>
</evidence>
<keyword evidence="7" id="KW-0967">Endosome</keyword>
<dbReference type="GO" id="GO:0005634">
    <property type="term" value="C:nucleus"/>
    <property type="evidence" value="ECO:0007669"/>
    <property type="project" value="TreeGrafter"/>
</dbReference>
<dbReference type="PANTHER" id="PTHR31553">
    <property type="entry name" value="NF-KAPPA-B ESSENTIAL MODULATOR"/>
    <property type="match status" value="1"/>
</dbReference>
<evidence type="ECO:0000313" key="11">
    <source>
        <dbReference type="EMBL" id="KAI1905432.1"/>
    </source>
</evidence>
<dbReference type="InterPro" id="IPR032419">
    <property type="entry name" value="CC2-LZ_dom"/>
</dbReference>
<dbReference type="GO" id="GO:0008270">
    <property type="term" value="F:zinc ion binding"/>
    <property type="evidence" value="ECO:0007669"/>
    <property type="project" value="UniProtKB-KW"/>
</dbReference>
<feature type="coiled-coil region" evidence="8">
    <location>
        <begin position="153"/>
        <end position="278"/>
    </location>
</feature>
<comment type="function">
    <text evidence="7">May act by regulating membrane trafficking and cellular morphogenesis.</text>
</comment>
<dbReference type="GO" id="GO:0043122">
    <property type="term" value="P:regulation of canonical NF-kappaB signal transduction"/>
    <property type="evidence" value="ECO:0007669"/>
    <property type="project" value="TreeGrafter"/>
</dbReference>
<gene>
    <name evidence="11" type="ORF">AGOR_G00016120</name>
</gene>
<proteinExistence type="predicted"/>
<dbReference type="EMBL" id="JAERUA010000001">
    <property type="protein sequence ID" value="KAI1905432.1"/>
    <property type="molecule type" value="Genomic_DNA"/>
</dbReference>
<dbReference type="InterPro" id="IPR034735">
    <property type="entry name" value="NEMO_ZF"/>
</dbReference>
<keyword evidence="5 8" id="KW-0175">Coiled coil</keyword>
<keyword evidence="2 7" id="KW-0479">Metal-binding</keyword>
<reference evidence="11" key="1">
    <citation type="submission" date="2021-01" db="EMBL/GenBank/DDBJ databases">
        <authorList>
            <person name="Zahm M."/>
            <person name="Roques C."/>
            <person name="Cabau C."/>
            <person name="Klopp C."/>
            <person name="Donnadieu C."/>
            <person name="Jouanno E."/>
            <person name="Lampietro C."/>
            <person name="Louis A."/>
            <person name="Herpin A."/>
            <person name="Echchiki A."/>
            <person name="Berthelot C."/>
            <person name="Parey E."/>
            <person name="Roest-Crollius H."/>
            <person name="Braasch I."/>
            <person name="Postlethwait J."/>
            <person name="Bobe J."/>
            <person name="Montfort J."/>
            <person name="Bouchez O."/>
            <person name="Begum T."/>
            <person name="Mejri S."/>
            <person name="Adams A."/>
            <person name="Chen W.-J."/>
            <person name="Guiguen Y."/>
        </authorList>
    </citation>
    <scope>NUCLEOTIDE SEQUENCE</scope>
    <source>
        <tissue evidence="11">Blood</tissue>
    </source>
</reference>
<keyword evidence="1 7" id="KW-0963">Cytoplasm</keyword>
<feature type="coiled-coil region" evidence="8">
    <location>
        <begin position="75"/>
        <end position="102"/>
    </location>
</feature>
<evidence type="ECO:0000256" key="7">
    <source>
        <dbReference type="RuleBase" id="RU367122"/>
    </source>
</evidence>
<dbReference type="GO" id="GO:0005776">
    <property type="term" value="C:autophagosome"/>
    <property type="evidence" value="ECO:0007669"/>
    <property type="project" value="UniProtKB-SubCell"/>
</dbReference>
<dbReference type="GO" id="GO:0090161">
    <property type="term" value="P:Golgi ribbon formation"/>
    <property type="evidence" value="ECO:0007669"/>
    <property type="project" value="TreeGrafter"/>
</dbReference>
<comment type="subcellular location">
    <subcellularLocation>
        <location evidence="7">Cytoplasm</location>
        <location evidence="7">Perinuclear region</location>
    </subcellularLocation>
    <subcellularLocation>
        <location evidence="7">Golgi apparatus</location>
    </subcellularLocation>
    <subcellularLocation>
        <location evidence="7">Golgi apparatus</location>
        <location evidence="7">trans-Golgi network</location>
    </subcellularLocation>
    <subcellularLocation>
        <location evidence="7">Cytoplasmic vesicle</location>
        <location evidence="7">Autophagosome</location>
    </subcellularLocation>
    <subcellularLocation>
        <location evidence="7">Cytoplasmic vesicle</location>
    </subcellularLocation>
    <subcellularLocation>
        <location evidence="7">Recycling endosome</location>
    </subcellularLocation>
</comment>
<dbReference type="Pfam" id="PF16516">
    <property type="entry name" value="CC2-LZ"/>
    <property type="match status" value="1"/>
</dbReference>
<evidence type="ECO:0000256" key="4">
    <source>
        <dbReference type="ARBA" id="ARBA00022833"/>
    </source>
</evidence>
<evidence type="ECO:0000313" key="12">
    <source>
        <dbReference type="Proteomes" id="UP000829720"/>
    </source>
</evidence>
<dbReference type="GO" id="GO:0005794">
    <property type="term" value="C:Golgi apparatus"/>
    <property type="evidence" value="ECO:0007669"/>
    <property type="project" value="UniProtKB-SubCell"/>
</dbReference>
<organism evidence="11 12">
    <name type="scientific">Albula goreensis</name>
    <dbReference type="NCBI Taxonomy" id="1534307"/>
    <lineage>
        <taxon>Eukaryota</taxon>
        <taxon>Metazoa</taxon>
        <taxon>Chordata</taxon>
        <taxon>Craniata</taxon>
        <taxon>Vertebrata</taxon>
        <taxon>Euteleostomi</taxon>
        <taxon>Actinopterygii</taxon>
        <taxon>Neopterygii</taxon>
        <taxon>Teleostei</taxon>
        <taxon>Albuliformes</taxon>
        <taxon>Albulidae</taxon>
        <taxon>Albula</taxon>
    </lineage>
</organism>
<feature type="domain" description="CCHC NOA-type" evidence="10">
    <location>
        <begin position="370"/>
        <end position="400"/>
    </location>
</feature>
<accession>A0A8T3E801</accession>
<evidence type="ECO:0000256" key="5">
    <source>
        <dbReference type="ARBA" id="ARBA00023054"/>
    </source>
</evidence>
<sequence>MYIHMYLCNYLRTVSMPVHHFECFNCLYLFQEEVDVNVEKTNQNEPSPSAVPIPDSPMPHWKSEELTVSQLLQALRKETDRGDKLELQLQAATERILELEQQTANPVERETQTSLETREGECLKPRLSQSLQEGPGKEVDTLLKELQMVHDTLQRTESTKRTLVDRYQAMEQNLATLENQLMEKEKVLAENQRLKVELESSHNATKMEQKRTEDEKKNKLQLQEAYTRLNEENQRMKEEMKQMPAISREDVSVLQERLDSAENALATKQQKIDEMKQEFFRKDKELEKISVLEAQAEVYKLDFFAEREAREKIHEEKERLAEQLEILRMQHSQLEEKIGRQSLGEIQRRCLTGRGLSGPPAHPQPGARGSLQIPEHACPKCNEVMPDLDSLQIHIMDCID</sequence>
<evidence type="ECO:0000259" key="10">
    <source>
        <dbReference type="PROSITE" id="PS51801"/>
    </source>
</evidence>
<dbReference type="AlphaFoldDB" id="A0A8T3E801"/>
<dbReference type="Proteomes" id="UP000829720">
    <property type="component" value="Unassembled WGS sequence"/>
</dbReference>